<reference evidence="1" key="1">
    <citation type="submission" date="2023-03" db="EMBL/GenBank/DDBJ databases">
        <authorList>
            <person name="Steffen K."/>
            <person name="Cardenas P."/>
        </authorList>
    </citation>
    <scope>NUCLEOTIDE SEQUENCE</scope>
</reference>
<dbReference type="Proteomes" id="UP001174909">
    <property type="component" value="Unassembled WGS sequence"/>
</dbReference>
<dbReference type="Gene3D" id="2.60.120.260">
    <property type="entry name" value="Galactose-binding domain-like"/>
    <property type="match status" value="1"/>
</dbReference>
<proteinExistence type="predicted"/>
<comment type="caution">
    <text evidence="1">The sequence shown here is derived from an EMBL/GenBank/DDBJ whole genome shotgun (WGS) entry which is preliminary data.</text>
</comment>
<evidence type="ECO:0000313" key="2">
    <source>
        <dbReference type="Proteomes" id="UP001174909"/>
    </source>
</evidence>
<sequence length="151" mass="17360">METVRLSGNPNVKRGQGSVVTDLDIPSEAIVYLPEKKSLYRIVIHSTNLEEFELLAFNSRGEWDKIYDQRSNKNPIIDIRLNKAVTTTGIKLIVHRTTEDAARRRENVQIRRENVEVAEGQIRRGRYRYRITGPTTALAKIAEVELYGYTD</sequence>
<dbReference type="EMBL" id="CASHTH010002771">
    <property type="protein sequence ID" value="CAI8035093.1"/>
    <property type="molecule type" value="Genomic_DNA"/>
</dbReference>
<evidence type="ECO:0000313" key="1">
    <source>
        <dbReference type="EMBL" id="CAI8035093.1"/>
    </source>
</evidence>
<name>A0AA35WV88_GEOBA</name>
<dbReference type="AlphaFoldDB" id="A0AA35WV88"/>
<organism evidence="1 2">
    <name type="scientific">Geodia barretti</name>
    <name type="common">Barrett's horny sponge</name>
    <dbReference type="NCBI Taxonomy" id="519541"/>
    <lineage>
        <taxon>Eukaryota</taxon>
        <taxon>Metazoa</taxon>
        <taxon>Porifera</taxon>
        <taxon>Demospongiae</taxon>
        <taxon>Heteroscleromorpha</taxon>
        <taxon>Tetractinellida</taxon>
        <taxon>Astrophorina</taxon>
        <taxon>Geodiidae</taxon>
        <taxon>Geodia</taxon>
    </lineage>
</organism>
<keyword evidence="2" id="KW-1185">Reference proteome</keyword>
<accession>A0AA35WV88</accession>
<gene>
    <name evidence="1" type="ORF">GBAR_LOCUS19707</name>
</gene>
<protein>
    <submittedName>
        <fullName evidence="1">Uncharacterized protein</fullName>
    </submittedName>
</protein>